<dbReference type="AlphaFoldDB" id="A0A9N8YW94"/>
<gene>
    <name evidence="1" type="ORF">CPELLU_LOCUS420</name>
</gene>
<accession>A0A9N8YW94</accession>
<evidence type="ECO:0000313" key="2">
    <source>
        <dbReference type="Proteomes" id="UP000789759"/>
    </source>
</evidence>
<keyword evidence="2" id="KW-1185">Reference proteome</keyword>
<proteinExistence type="predicted"/>
<protein>
    <submittedName>
        <fullName evidence="1">25009_t:CDS:1</fullName>
    </submittedName>
</protein>
<dbReference type="EMBL" id="CAJVQA010000117">
    <property type="protein sequence ID" value="CAG8456614.1"/>
    <property type="molecule type" value="Genomic_DNA"/>
</dbReference>
<reference evidence="1" key="1">
    <citation type="submission" date="2021-06" db="EMBL/GenBank/DDBJ databases">
        <authorList>
            <person name="Kallberg Y."/>
            <person name="Tangrot J."/>
            <person name="Rosling A."/>
        </authorList>
    </citation>
    <scope>NUCLEOTIDE SEQUENCE</scope>
    <source>
        <strain evidence="1">FL966</strain>
    </source>
</reference>
<organism evidence="1 2">
    <name type="scientific">Cetraspora pellucida</name>
    <dbReference type="NCBI Taxonomy" id="1433469"/>
    <lineage>
        <taxon>Eukaryota</taxon>
        <taxon>Fungi</taxon>
        <taxon>Fungi incertae sedis</taxon>
        <taxon>Mucoromycota</taxon>
        <taxon>Glomeromycotina</taxon>
        <taxon>Glomeromycetes</taxon>
        <taxon>Diversisporales</taxon>
        <taxon>Gigasporaceae</taxon>
        <taxon>Cetraspora</taxon>
    </lineage>
</organism>
<sequence length="59" mass="6617">MQENDIAELINAYYTNNALAEDYDSNQADNNITSFPLNYFSPDPNQAVTSELVIEIQSS</sequence>
<evidence type="ECO:0000313" key="1">
    <source>
        <dbReference type="EMBL" id="CAG8456614.1"/>
    </source>
</evidence>
<comment type="caution">
    <text evidence="1">The sequence shown here is derived from an EMBL/GenBank/DDBJ whole genome shotgun (WGS) entry which is preliminary data.</text>
</comment>
<dbReference type="Proteomes" id="UP000789759">
    <property type="component" value="Unassembled WGS sequence"/>
</dbReference>
<name>A0A9N8YW94_9GLOM</name>